<sequence>MNINARVYPLKEAIKVESIRYLFVSQGYKEKIKVVEFEYSGIFGDRNVFNLASGDYNAETNSIEDDTNTNNGDVCQVFNTVLSVIPRFFQIYEDAALMVKGSDSRIDFVDMQIELQEKL</sequence>
<gene>
    <name evidence="1" type="ORF">J7I43_22540</name>
</gene>
<dbReference type="Pfam" id="PF22028">
    <property type="entry name" value="DUF6934"/>
    <property type="match status" value="1"/>
</dbReference>
<keyword evidence="2" id="KW-1185">Reference proteome</keyword>
<dbReference type="Proteomes" id="UP000679126">
    <property type="component" value="Unassembled WGS sequence"/>
</dbReference>
<evidence type="ECO:0000313" key="2">
    <source>
        <dbReference type="Proteomes" id="UP000679126"/>
    </source>
</evidence>
<dbReference type="InterPro" id="IPR053865">
    <property type="entry name" value="DUF6934"/>
</dbReference>
<dbReference type="EMBL" id="JAGHKP010000004">
    <property type="protein sequence ID" value="MBO9155024.1"/>
    <property type="molecule type" value="Genomic_DNA"/>
</dbReference>
<comment type="caution">
    <text evidence="1">The sequence shown here is derived from an EMBL/GenBank/DDBJ whole genome shotgun (WGS) entry which is preliminary data.</text>
</comment>
<proteinExistence type="predicted"/>
<protein>
    <submittedName>
        <fullName evidence="1">Uncharacterized protein</fullName>
    </submittedName>
</protein>
<organism evidence="1 2">
    <name type="scientific">Chitinophaga chungangae</name>
    <dbReference type="NCBI Taxonomy" id="2821488"/>
    <lineage>
        <taxon>Bacteria</taxon>
        <taxon>Pseudomonadati</taxon>
        <taxon>Bacteroidota</taxon>
        <taxon>Chitinophagia</taxon>
        <taxon>Chitinophagales</taxon>
        <taxon>Chitinophagaceae</taxon>
        <taxon>Chitinophaga</taxon>
    </lineage>
</organism>
<dbReference type="RefSeq" id="WP_209148144.1">
    <property type="nucleotide sequence ID" value="NZ_JAGHKP010000004.1"/>
</dbReference>
<name>A0ABS3YK12_9BACT</name>
<accession>A0ABS3YK12</accession>
<evidence type="ECO:0000313" key="1">
    <source>
        <dbReference type="EMBL" id="MBO9155024.1"/>
    </source>
</evidence>
<reference evidence="2" key="1">
    <citation type="submission" date="2021-03" db="EMBL/GenBank/DDBJ databases">
        <title>Assistant Professor.</title>
        <authorList>
            <person name="Huq M.A."/>
        </authorList>
    </citation>
    <scope>NUCLEOTIDE SEQUENCE [LARGE SCALE GENOMIC DNA]</scope>
    <source>
        <strain evidence="2">MAH-28</strain>
    </source>
</reference>